<gene>
    <name evidence="2" type="ORF">PUV54_07765</name>
</gene>
<feature type="transmembrane region" description="Helical" evidence="1">
    <location>
        <begin position="21"/>
        <end position="38"/>
    </location>
</feature>
<keyword evidence="3" id="KW-1185">Reference proteome</keyword>
<dbReference type="AlphaFoldDB" id="A0AAE9ZEC7"/>
<evidence type="ECO:0000313" key="3">
    <source>
        <dbReference type="Proteomes" id="UP001214043"/>
    </source>
</evidence>
<feature type="transmembrane region" description="Helical" evidence="1">
    <location>
        <begin position="45"/>
        <end position="65"/>
    </location>
</feature>
<feature type="transmembrane region" description="Helical" evidence="1">
    <location>
        <begin position="85"/>
        <end position="112"/>
    </location>
</feature>
<name>A0AAE9ZEC7_9PROT</name>
<keyword evidence="1" id="KW-1133">Transmembrane helix</keyword>
<proteinExistence type="predicted"/>
<protein>
    <submittedName>
        <fullName evidence="2">Uncharacterized protein</fullName>
    </submittedName>
</protein>
<dbReference type="Proteomes" id="UP001214043">
    <property type="component" value="Chromosome"/>
</dbReference>
<reference evidence="2" key="1">
    <citation type="submission" date="2023-02" db="EMBL/GenBank/DDBJ databases">
        <title>Genome sequence of Hyphococcus flavus.</title>
        <authorList>
            <person name="Rong J.-C."/>
            <person name="Zhao Q."/>
            <person name="Yi M."/>
            <person name="Wu J.-Y."/>
        </authorList>
    </citation>
    <scope>NUCLEOTIDE SEQUENCE</scope>
    <source>
        <strain evidence="2">MCCC 1K03223</strain>
    </source>
</reference>
<keyword evidence="1" id="KW-0812">Transmembrane</keyword>
<organism evidence="2 3">
    <name type="scientific">Hyphococcus flavus</name>
    <dbReference type="NCBI Taxonomy" id="1866326"/>
    <lineage>
        <taxon>Bacteria</taxon>
        <taxon>Pseudomonadati</taxon>
        <taxon>Pseudomonadota</taxon>
        <taxon>Alphaproteobacteria</taxon>
        <taxon>Parvularculales</taxon>
        <taxon>Parvularculaceae</taxon>
        <taxon>Hyphococcus</taxon>
    </lineage>
</organism>
<sequence length="119" mass="12556">MEGMIGEVRATAEAVFLGGDWIWMGMVIVAAIIGLFSMRNAAQVLCASLLSMIALGLIWVLYGGATSETPTAPGVYMDQLNGGLASLSAMTGSTLVSYLLVFAVVILVLFILRSLVIRN</sequence>
<dbReference type="EMBL" id="CP118166">
    <property type="protein sequence ID" value="WDI33091.1"/>
    <property type="molecule type" value="Genomic_DNA"/>
</dbReference>
<keyword evidence="1" id="KW-0472">Membrane</keyword>
<evidence type="ECO:0000256" key="1">
    <source>
        <dbReference type="SAM" id="Phobius"/>
    </source>
</evidence>
<dbReference type="KEGG" id="hfl:PUV54_07765"/>
<accession>A0AAE9ZEC7</accession>
<evidence type="ECO:0000313" key="2">
    <source>
        <dbReference type="EMBL" id="WDI33091.1"/>
    </source>
</evidence>
<dbReference type="RefSeq" id="WP_274495053.1">
    <property type="nucleotide sequence ID" value="NZ_CP118166.1"/>
</dbReference>